<evidence type="ECO:0000313" key="2">
    <source>
        <dbReference type="EMBL" id="MBB5343281.1"/>
    </source>
</evidence>
<name>A0A7W8J824_9BACT</name>
<sequence length="82" mass="8513">MSATLARVACAAVMFASAALTSATRVGLHSFIDDLLRDGMLLPQGQIALFGEARQLCVCLLCSRAAFTCCIDASDCASVARA</sequence>
<gene>
    <name evidence="2" type="ORF">HDF10_001231</name>
</gene>
<reference evidence="2 3" key="1">
    <citation type="submission" date="2020-08" db="EMBL/GenBank/DDBJ databases">
        <title>Genomic Encyclopedia of Type Strains, Phase IV (KMG-V): Genome sequencing to study the core and pangenomes of soil and plant-associated prokaryotes.</title>
        <authorList>
            <person name="Whitman W."/>
        </authorList>
    </citation>
    <scope>NUCLEOTIDE SEQUENCE [LARGE SCALE GENOMIC DNA]</scope>
    <source>
        <strain evidence="2 3">M8US30</strain>
    </source>
</reference>
<feature type="chain" id="PRO_5030652387" description="Secreted protein" evidence="1">
    <location>
        <begin position="19"/>
        <end position="82"/>
    </location>
</feature>
<dbReference type="AlphaFoldDB" id="A0A7W8J824"/>
<keyword evidence="1" id="KW-0732">Signal</keyword>
<dbReference type="Proteomes" id="UP000569092">
    <property type="component" value="Unassembled WGS sequence"/>
</dbReference>
<protein>
    <recommendedName>
        <fullName evidence="4">Secreted protein</fullName>
    </recommendedName>
</protein>
<dbReference type="EMBL" id="JACHDZ010000001">
    <property type="protein sequence ID" value="MBB5343281.1"/>
    <property type="molecule type" value="Genomic_DNA"/>
</dbReference>
<evidence type="ECO:0000313" key="3">
    <source>
        <dbReference type="Proteomes" id="UP000569092"/>
    </source>
</evidence>
<feature type="signal peptide" evidence="1">
    <location>
        <begin position="1"/>
        <end position="18"/>
    </location>
</feature>
<comment type="caution">
    <text evidence="2">The sequence shown here is derived from an EMBL/GenBank/DDBJ whole genome shotgun (WGS) entry which is preliminary data.</text>
</comment>
<accession>A0A7W8J824</accession>
<organism evidence="2 3">
    <name type="scientific">Tunturiibacter lichenicola</name>
    <dbReference type="NCBI Taxonomy" id="2051959"/>
    <lineage>
        <taxon>Bacteria</taxon>
        <taxon>Pseudomonadati</taxon>
        <taxon>Acidobacteriota</taxon>
        <taxon>Terriglobia</taxon>
        <taxon>Terriglobales</taxon>
        <taxon>Acidobacteriaceae</taxon>
        <taxon>Tunturiibacter</taxon>
    </lineage>
</organism>
<proteinExistence type="predicted"/>
<evidence type="ECO:0000256" key="1">
    <source>
        <dbReference type="SAM" id="SignalP"/>
    </source>
</evidence>
<evidence type="ECO:0008006" key="4">
    <source>
        <dbReference type="Google" id="ProtNLM"/>
    </source>
</evidence>